<feature type="region of interest" description="Disordered" evidence="1">
    <location>
        <begin position="1"/>
        <end position="42"/>
    </location>
</feature>
<accession>A0A7C9M4W0</accession>
<evidence type="ECO:0000313" key="4">
    <source>
        <dbReference type="Proteomes" id="UP000483286"/>
    </source>
</evidence>
<reference evidence="3 4" key="1">
    <citation type="submission" date="2019-12" db="EMBL/GenBank/DDBJ databases">
        <title>Deinococcus sp. HMF7620 Genome sequencing and assembly.</title>
        <authorList>
            <person name="Kang H."/>
            <person name="Kim H."/>
            <person name="Joh K."/>
        </authorList>
    </citation>
    <scope>NUCLEOTIDE SEQUENCE [LARGE SCALE GENOMIC DNA]</scope>
    <source>
        <strain evidence="3 4">HMF7620</strain>
    </source>
</reference>
<feature type="compositionally biased region" description="Low complexity" evidence="1">
    <location>
        <begin position="8"/>
        <end position="17"/>
    </location>
</feature>
<evidence type="ECO:0000256" key="2">
    <source>
        <dbReference type="SAM" id="Phobius"/>
    </source>
</evidence>
<evidence type="ECO:0000313" key="3">
    <source>
        <dbReference type="EMBL" id="MVN89382.1"/>
    </source>
</evidence>
<protein>
    <submittedName>
        <fullName evidence="3">Uncharacterized protein</fullName>
    </submittedName>
</protein>
<name>A0A7C9M4W0_9DEIO</name>
<proteinExistence type="predicted"/>
<keyword evidence="2" id="KW-1133">Transmembrane helix</keyword>
<dbReference type="EMBL" id="WQLB01000058">
    <property type="protein sequence ID" value="MVN89382.1"/>
    <property type="molecule type" value="Genomic_DNA"/>
</dbReference>
<dbReference type="AlphaFoldDB" id="A0A7C9M4W0"/>
<keyword evidence="4" id="KW-1185">Reference proteome</keyword>
<sequence length="142" mass="14550">MTRSLIEAAPLVASVPVTTPPAASPTSPSTQPDHSPEKRRRISLKQPALLVLLGGTLATGLLVLTGATQHRRTVTGHPVPAGQGPRAAAPTTPILPPNVPAPAGHLAHGRRFRMTAPRRIHSLHPAPRSPAGHARGGPAAAA</sequence>
<comment type="caution">
    <text evidence="3">The sequence shown here is derived from an EMBL/GenBank/DDBJ whole genome shotgun (WGS) entry which is preliminary data.</text>
</comment>
<evidence type="ECO:0000256" key="1">
    <source>
        <dbReference type="SAM" id="MobiDB-lite"/>
    </source>
</evidence>
<feature type="transmembrane region" description="Helical" evidence="2">
    <location>
        <begin position="48"/>
        <end position="67"/>
    </location>
</feature>
<organism evidence="3 4">
    <name type="scientific">Deinococcus arboris</name>
    <dbReference type="NCBI Taxonomy" id="2682977"/>
    <lineage>
        <taxon>Bacteria</taxon>
        <taxon>Thermotogati</taxon>
        <taxon>Deinococcota</taxon>
        <taxon>Deinococci</taxon>
        <taxon>Deinococcales</taxon>
        <taxon>Deinococcaceae</taxon>
        <taxon>Deinococcus</taxon>
    </lineage>
</organism>
<feature type="compositionally biased region" description="Low complexity" evidence="1">
    <location>
        <begin position="124"/>
        <end position="142"/>
    </location>
</feature>
<dbReference type="Proteomes" id="UP000483286">
    <property type="component" value="Unassembled WGS sequence"/>
</dbReference>
<keyword evidence="2" id="KW-0472">Membrane</keyword>
<gene>
    <name evidence="3" type="ORF">GO986_21845</name>
</gene>
<keyword evidence="2" id="KW-0812">Transmembrane</keyword>
<feature type="region of interest" description="Disordered" evidence="1">
    <location>
        <begin position="122"/>
        <end position="142"/>
    </location>
</feature>
<dbReference type="RefSeq" id="WP_157461641.1">
    <property type="nucleotide sequence ID" value="NZ_WQLB01000058.1"/>
</dbReference>
<feature type="region of interest" description="Disordered" evidence="1">
    <location>
        <begin position="71"/>
        <end position="104"/>
    </location>
</feature>